<dbReference type="Gene3D" id="3.40.50.1820">
    <property type="entry name" value="alpha/beta hydrolase"/>
    <property type="match status" value="1"/>
</dbReference>
<dbReference type="InterPro" id="IPR029058">
    <property type="entry name" value="AB_hydrolase_fold"/>
</dbReference>
<dbReference type="AlphaFoldDB" id="A0A381NFW5"/>
<dbReference type="Pfam" id="PF01738">
    <property type="entry name" value="DLH"/>
    <property type="match status" value="1"/>
</dbReference>
<accession>A0A381NFW5</accession>
<dbReference type="PANTHER" id="PTHR46623">
    <property type="entry name" value="CARBOXYMETHYLENEBUTENOLIDASE-RELATED"/>
    <property type="match status" value="1"/>
</dbReference>
<protein>
    <recommendedName>
        <fullName evidence="1">Dienelactone hydrolase domain-containing protein</fullName>
    </recommendedName>
</protein>
<name>A0A381NFW5_9ZZZZ</name>
<reference evidence="2" key="1">
    <citation type="submission" date="2018-05" db="EMBL/GenBank/DDBJ databases">
        <authorList>
            <person name="Lanie J.A."/>
            <person name="Ng W.-L."/>
            <person name="Kazmierczak K.M."/>
            <person name="Andrzejewski T.M."/>
            <person name="Davidsen T.M."/>
            <person name="Wayne K.J."/>
            <person name="Tettelin H."/>
            <person name="Glass J.I."/>
            <person name="Rusch D."/>
            <person name="Podicherti R."/>
            <person name="Tsui H.-C.T."/>
            <person name="Winkler M.E."/>
        </authorList>
    </citation>
    <scope>NUCLEOTIDE SEQUENCE</scope>
</reference>
<feature type="domain" description="Dienelactone hydrolase" evidence="1">
    <location>
        <begin position="61"/>
        <end position="273"/>
    </location>
</feature>
<dbReference type="GO" id="GO:0016787">
    <property type="term" value="F:hydrolase activity"/>
    <property type="evidence" value="ECO:0007669"/>
    <property type="project" value="InterPro"/>
</dbReference>
<organism evidence="2">
    <name type="scientific">marine metagenome</name>
    <dbReference type="NCBI Taxonomy" id="408172"/>
    <lineage>
        <taxon>unclassified sequences</taxon>
        <taxon>metagenomes</taxon>
        <taxon>ecological metagenomes</taxon>
    </lineage>
</organism>
<dbReference type="EMBL" id="UINC01000333">
    <property type="protein sequence ID" value="SUZ53490.1"/>
    <property type="molecule type" value="Genomic_DNA"/>
</dbReference>
<dbReference type="InterPro" id="IPR002925">
    <property type="entry name" value="Dienelactn_hydro"/>
</dbReference>
<proteinExistence type="predicted"/>
<evidence type="ECO:0000313" key="2">
    <source>
        <dbReference type="EMBL" id="SUZ53490.1"/>
    </source>
</evidence>
<gene>
    <name evidence="2" type="ORF">METZ01_LOCUS6344</name>
</gene>
<dbReference type="InterPro" id="IPR051049">
    <property type="entry name" value="Dienelactone_hydrolase-like"/>
</dbReference>
<sequence>MILSLRQLTIITGVAIATSLCGTVAAQSLPPDEDGALARLNSSPRHGEWATYDAGGGDMVRAWITYPERGDQAPVVIVIHEIYGLTDWIRSVADQLAAEGFIAVAPDLLSGSGPNGGGSESMDRQASVAAIRTLDPLDVNRRLRAMAAYATALPSAGDQVGAVGYCWGGSTSFGFAVDYADLDAAVVYYGTSPEGGFDQIQAPVLGLYGGNDNRVNSTIPRAEQAMLSGGRNFKAHIFEGAGHGFLRAQSGQEGANKSATEQAWPLTVDFFKAQLGS</sequence>
<dbReference type="SUPFAM" id="SSF53474">
    <property type="entry name" value="alpha/beta-Hydrolases"/>
    <property type="match status" value="1"/>
</dbReference>
<dbReference type="PANTHER" id="PTHR46623:SF6">
    <property type="entry name" value="ALPHA_BETA-HYDROLASES SUPERFAMILY PROTEIN"/>
    <property type="match status" value="1"/>
</dbReference>
<evidence type="ECO:0000259" key="1">
    <source>
        <dbReference type="Pfam" id="PF01738"/>
    </source>
</evidence>